<keyword evidence="4" id="KW-0963">Cytoplasm</keyword>
<dbReference type="CDD" id="cd06661">
    <property type="entry name" value="GGCT_like"/>
    <property type="match status" value="1"/>
</dbReference>
<dbReference type="Gene3D" id="3.10.490.10">
    <property type="entry name" value="Gamma-glutamyl cyclotransferase-like"/>
    <property type="match status" value="1"/>
</dbReference>
<comment type="cofactor">
    <cofactor evidence="1">
        <name>Mn(2+)</name>
        <dbReference type="ChEBI" id="CHEBI:29035"/>
    </cofactor>
</comment>
<sequence>MVFWVFGYGSLVWNPGFEYNEKVIGFIKDYRRVFDVACFDHRGTPENPARTCSLEHNEGAICWGAAFCVRGGPDKERAAMEYLEGRECEYDQKTIVEFYKEGDTIQPAITGMIVFTSTPDKESNKYYLGPAPLEDMARQIATASGPCGNNRDYIFKLEKAMFDIGHEDDHVIELANEVRKVLGIPRVGIPKKEKFVGASHIPLKSHIPALQLRPLPEAIAMDSS</sequence>
<dbReference type="Pfam" id="PF04752">
    <property type="entry name" value="ChaC"/>
    <property type="match status" value="1"/>
</dbReference>
<dbReference type="PANTHER" id="PTHR12192:SF19">
    <property type="entry name" value="GAMMA-GLUTAMYLCYCLOTRANSFERASE 2-2"/>
    <property type="match status" value="1"/>
</dbReference>
<accession>A0A5B7BDF0</accession>
<evidence type="ECO:0000256" key="3">
    <source>
        <dbReference type="ARBA" id="ARBA00008861"/>
    </source>
</evidence>
<dbReference type="PANTHER" id="PTHR12192">
    <property type="entry name" value="CATION TRANSPORT PROTEIN CHAC-RELATED"/>
    <property type="match status" value="1"/>
</dbReference>
<comment type="similarity">
    <text evidence="3">Belongs to the gamma-glutamylcyclotransferase family.</text>
</comment>
<dbReference type="AlphaFoldDB" id="A0A5B7BDF0"/>
<reference evidence="6" key="1">
    <citation type="submission" date="2019-08" db="EMBL/GenBank/DDBJ databases">
        <title>Reference gene set and small RNA set construction with multiple tissues from Davidia involucrata Baill.</title>
        <authorList>
            <person name="Yang H."/>
            <person name="Zhou C."/>
            <person name="Li G."/>
            <person name="Wang J."/>
            <person name="Gao P."/>
            <person name="Wang M."/>
            <person name="Wang R."/>
            <person name="Zhao Y."/>
        </authorList>
    </citation>
    <scope>NUCLEOTIDE SEQUENCE</scope>
    <source>
        <tissue evidence="6">Mixed with DoveR01_LX</tissue>
    </source>
</reference>
<evidence type="ECO:0000256" key="1">
    <source>
        <dbReference type="ARBA" id="ARBA00001936"/>
    </source>
</evidence>
<organism evidence="6">
    <name type="scientific">Davidia involucrata</name>
    <name type="common">Dove tree</name>
    <dbReference type="NCBI Taxonomy" id="16924"/>
    <lineage>
        <taxon>Eukaryota</taxon>
        <taxon>Viridiplantae</taxon>
        <taxon>Streptophyta</taxon>
        <taxon>Embryophyta</taxon>
        <taxon>Tracheophyta</taxon>
        <taxon>Spermatophyta</taxon>
        <taxon>Magnoliopsida</taxon>
        <taxon>eudicotyledons</taxon>
        <taxon>Gunneridae</taxon>
        <taxon>Pentapetalae</taxon>
        <taxon>asterids</taxon>
        <taxon>Cornales</taxon>
        <taxon>Nyssaceae</taxon>
        <taxon>Davidia</taxon>
    </lineage>
</organism>
<evidence type="ECO:0000313" key="6">
    <source>
        <dbReference type="EMBL" id="MPA65791.1"/>
    </source>
</evidence>
<dbReference type="GO" id="GO:0061928">
    <property type="term" value="F:glutathione specific gamma-glutamylcyclotransferase activity"/>
    <property type="evidence" value="ECO:0007669"/>
    <property type="project" value="InterPro"/>
</dbReference>
<proteinExistence type="inferred from homology"/>
<dbReference type="GO" id="GO:0005737">
    <property type="term" value="C:cytoplasm"/>
    <property type="evidence" value="ECO:0007669"/>
    <property type="project" value="UniProtKB-SubCell"/>
</dbReference>
<comment type="subcellular location">
    <subcellularLocation>
        <location evidence="2">Cytoplasm</location>
    </subcellularLocation>
</comment>
<evidence type="ECO:0000256" key="5">
    <source>
        <dbReference type="ARBA" id="ARBA00023239"/>
    </source>
</evidence>
<keyword evidence="5" id="KW-0456">Lyase</keyword>
<dbReference type="EMBL" id="GHES01035232">
    <property type="protein sequence ID" value="MPA65791.1"/>
    <property type="molecule type" value="Transcribed_RNA"/>
</dbReference>
<evidence type="ECO:0000256" key="2">
    <source>
        <dbReference type="ARBA" id="ARBA00004496"/>
    </source>
</evidence>
<dbReference type="GO" id="GO:0006751">
    <property type="term" value="P:glutathione catabolic process"/>
    <property type="evidence" value="ECO:0007669"/>
    <property type="project" value="InterPro"/>
</dbReference>
<gene>
    <name evidence="6" type="ORF">Din_035232</name>
</gene>
<dbReference type="FunFam" id="3.10.490.10:FF:000002">
    <property type="entry name" value="Gamma-glutamylcyclotransferase"/>
    <property type="match status" value="1"/>
</dbReference>
<name>A0A5B7BDF0_DAVIN</name>
<dbReference type="InterPro" id="IPR013024">
    <property type="entry name" value="GGCT-like"/>
</dbReference>
<protein>
    <submittedName>
        <fullName evidence="6">Putative ChaC family protein-like</fullName>
    </submittedName>
</protein>
<dbReference type="InterPro" id="IPR006840">
    <property type="entry name" value="ChaC"/>
</dbReference>
<evidence type="ECO:0000256" key="4">
    <source>
        <dbReference type="ARBA" id="ARBA00022490"/>
    </source>
</evidence>